<gene>
    <name evidence="3" type="ORF">ACFPZ3_56850</name>
</gene>
<comment type="caution">
    <text evidence="3">The sequence shown here is derived from an EMBL/GenBank/DDBJ whole genome shotgun (WGS) entry which is preliminary data.</text>
</comment>
<dbReference type="PANTHER" id="PTHR21017:SF17">
    <property type="entry name" value="PROTEIN NIPSNAP"/>
    <property type="match status" value="1"/>
</dbReference>
<dbReference type="RefSeq" id="WP_379522810.1">
    <property type="nucleotide sequence ID" value="NZ_JBHSPA010000093.1"/>
</dbReference>
<name>A0ABW1D690_9ACTN</name>
<dbReference type="SUPFAM" id="SSF54909">
    <property type="entry name" value="Dimeric alpha+beta barrel"/>
    <property type="match status" value="2"/>
</dbReference>
<organism evidence="3 4">
    <name type="scientific">Nonomuraea insulae</name>
    <dbReference type="NCBI Taxonomy" id="1616787"/>
    <lineage>
        <taxon>Bacteria</taxon>
        <taxon>Bacillati</taxon>
        <taxon>Actinomycetota</taxon>
        <taxon>Actinomycetes</taxon>
        <taxon>Streptosporangiales</taxon>
        <taxon>Streptosporangiaceae</taxon>
        <taxon>Nonomuraea</taxon>
    </lineage>
</organism>
<comment type="similarity">
    <text evidence="1">Belongs to the NipSnap family.</text>
</comment>
<dbReference type="InterPro" id="IPR051557">
    <property type="entry name" value="NipSnap_domain"/>
</dbReference>
<evidence type="ECO:0000256" key="1">
    <source>
        <dbReference type="ARBA" id="ARBA00005291"/>
    </source>
</evidence>
<accession>A0ABW1D690</accession>
<evidence type="ECO:0000313" key="4">
    <source>
        <dbReference type="Proteomes" id="UP001596058"/>
    </source>
</evidence>
<dbReference type="InterPro" id="IPR012577">
    <property type="entry name" value="NIPSNAP"/>
</dbReference>
<feature type="domain" description="NIPSNAP" evidence="2">
    <location>
        <begin position="154"/>
        <end position="248"/>
    </location>
</feature>
<dbReference type="EMBL" id="JBHSPA010000093">
    <property type="protein sequence ID" value="MFC5833383.1"/>
    <property type="molecule type" value="Genomic_DNA"/>
</dbReference>
<protein>
    <submittedName>
        <fullName evidence="3">NIPSNAP family protein</fullName>
    </submittedName>
</protein>
<dbReference type="InterPro" id="IPR011008">
    <property type="entry name" value="Dimeric_a/b-barrel"/>
</dbReference>
<keyword evidence="4" id="KW-1185">Reference proteome</keyword>
<dbReference type="Pfam" id="PF07978">
    <property type="entry name" value="NIPSNAP"/>
    <property type="match status" value="1"/>
</dbReference>
<dbReference type="Gene3D" id="3.30.70.100">
    <property type="match status" value="1"/>
</dbReference>
<evidence type="ECO:0000259" key="2">
    <source>
        <dbReference type="Pfam" id="PF07978"/>
    </source>
</evidence>
<evidence type="ECO:0000313" key="3">
    <source>
        <dbReference type="EMBL" id="MFC5833383.1"/>
    </source>
</evidence>
<sequence>MISDDGRPGLRSGYLTVNTTTVDTRSDTAMKQPAPISGEDVDQEQQNIRYELAILAFRLLDAEKAAAGVEPWVNSPDAYGKLLGCWQTENGPLGRLIVLRGFADDAELLRERMRARASDRPFGAGDHLTDLTTQSFVPFPFVPPVQTGQFGPAYEIRDYHLRPGGLPATMAGWRKALPARHRIDPLTVVMYALDGPDRVLQIWPFHSLDERVAIRRDLYASGQWPPPGGPEQILEATSVIAWPTQFSPLT</sequence>
<proteinExistence type="inferred from homology"/>
<dbReference type="Proteomes" id="UP001596058">
    <property type="component" value="Unassembled WGS sequence"/>
</dbReference>
<dbReference type="PANTHER" id="PTHR21017">
    <property type="entry name" value="NIPSNAP-RELATED"/>
    <property type="match status" value="1"/>
</dbReference>
<reference evidence="4" key="1">
    <citation type="journal article" date="2019" name="Int. J. Syst. Evol. Microbiol.">
        <title>The Global Catalogue of Microorganisms (GCM) 10K type strain sequencing project: providing services to taxonomists for standard genome sequencing and annotation.</title>
        <authorList>
            <consortium name="The Broad Institute Genomics Platform"/>
            <consortium name="The Broad Institute Genome Sequencing Center for Infectious Disease"/>
            <person name="Wu L."/>
            <person name="Ma J."/>
        </authorList>
    </citation>
    <scope>NUCLEOTIDE SEQUENCE [LARGE SCALE GENOMIC DNA]</scope>
    <source>
        <strain evidence="4">CCUG 53903</strain>
    </source>
</reference>